<evidence type="ECO:0000313" key="20">
    <source>
        <dbReference type="Proteomes" id="UP001623349"/>
    </source>
</evidence>
<keyword evidence="11" id="KW-0206">Cytoskeleton</keyword>
<comment type="caution">
    <text evidence="19">The sequence shown here is derived from an EMBL/GenBank/DDBJ whole genome shotgun (WGS) entry which is preliminary data.</text>
</comment>
<feature type="compositionally biased region" description="Basic and acidic residues" evidence="17">
    <location>
        <begin position="577"/>
        <end position="591"/>
    </location>
</feature>
<dbReference type="PANTHER" id="PTHR23280">
    <property type="entry name" value="4.1 G PROTEIN"/>
    <property type="match status" value="1"/>
</dbReference>
<dbReference type="InterPro" id="IPR029071">
    <property type="entry name" value="Ubiquitin-like_domsf"/>
</dbReference>
<evidence type="ECO:0000256" key="15">
    <source>
        <dbReference type="ARBA" id="ARBA00030419"/>
    </source>
</evidence>
<evidence type="ECO:0000256" key="14">
    <source>
        <dbReference type="ARBA" id="ARBA00023658"/>
    </source>
</evidence>
<evidence type="ECO:0000256" key="4">
    <source>
        <dbReference type="ARBA" id="ARBA00022448"/>
    </source>
</evidence>
<dbReference type="EMBL" id="BAAFST010000004">
    <property type="protein sequence ID" value="GAB1289002.1"/>
    <property type="molecule type" value="Genomic_DNA"/>
</dbReference>
<keyword evidence="13" id="KW-0131">Cell cycle</keyword>
<dbReference type="InterPro" id="IPR014352">
    <property type="entry name" value="FERM/acyl-CoA-bd_prot_sf"/>
</dbReference>
<feature type="compositionally biased region" description="Low complexity" evidence="17">
    <location>
        <begin position="78"/>
        <end position="89"/>
    </location>
</feature>
<dbReference type="InterPro" id="IPR014847">
    <property type="entry name" value="FA"/>
</dbReference>
<dbReference type="InterPro" id="IPR019748">
    <property type="entry name" value="FERM_central"/>
</dbReference>
<evidence type="ECO:0000256" key="12">
    <source>
        <dbReference type="ARBA" id="ARBA00023242"/>
    </source>
</evidence>
<feature type="domain" description="FERM" evidence="18">
    <location>
        <begin position="171"/>
        <end position="488"/>
    </location>
</feature>
<reference evidence="19 20" key="1">
    <citation type="submission" date="2024-08" db="EMBL/GenBank/DDBJ databases">
        <title>The draft genome of Apodemus speciosus.</title>
        <authorList>
            <person name="Nabeshima K."/>
            <person name="Suzuki S."/>
            <person name="Onuma M."/>
        </authorList>
    </citation>
    <scope>NUCLEOTIDE SEQUENCE [LARGE SCALE GENOMIC DNA]</scope>
    <source>
        <strain evidence="19">IB14-021</strain>
    </source>
</reference>
<dbReference type="Pfam" id="PF00373">
    <property type="entry name" value="FERM_M"/>
    <property type="match status" value="1"/>
</dbReference>
<name>A0ABQ0EPL5_APOSI</name>
<keyword evidence="20" id="KW-1185">Reference proteome</keyword>
<feature type="compositionally biased region" description="Polar residues" evidence="17">
    <location>
        <begin position="151"/>
        <end position="160"/>
    </location>
</feature>
<dbReference type="CDD" id="cd14473">
    <property type="entry name" value="FERM_B-lobe"/>
    <property type="match status" value="1"/>
</dbReference>
<protein>
    <recommendedName>
        <fullName evidence="14">Protein 4.1</fullName>
    </recommendedName>
    <alternativeName>
        <fullName evidence="15">Band 4.1</fullName>
    </alternativeName>
    <alternativeName>
        <fullName evidence="16">Erythrocyte membrane protein band 4.1</fullName>
    </alternativeName>
</protein>
<evidence type="ECO:0000256" key="16">
    <source>
        <dbReference type="ARBA" id="ARBA00032586"/>
    </source>
</evidence>
<keyword evidence="7" id="KW-0132">Cell division</keyword>
<feature type="compositionally biased region" description="Basic and acidic residues" evidence="17">
    <location>
        <begin position="103"/>
        <end position="119"/>
    </location>
</feature>
<dbReference type="SUPFAM" id="SSF54236">
    <property type="entry name" value="Ubiquitin-like"/>
    <property type="match status" value="1"/>
</dbReference>
<evidence type="ECO:0000256" key="9">
    <source>
        <dbReference type="ARBA" id="ARBA00022860"/>
    </source>
</evidence>
<evidence type="ECO:0000256" key="10">
    <source>
        <dbReference type="ARBA" id="ARBA00023203"/>
    </source>
</evidence>
<organism evidence="19 20">
    <name type="scientific">Apodemus speciosus</name>
    <name type="common">Large Japanese field mouse</name>
    <dbReference type="NCBI Taxonomy" id="105296"/>
    <lineage>
        <taxon>Eukaryota</taxon>
        <taxon>Metazoa</taxon>
        <taxon>Chordata</taxon>
        <taxon>Craniata</taxon>
        <taxon>Vertebrata</taxon>
        <taxon>Euteleostomi</taxon>
        <taxon>Mammalia</taxon>
        <taxon>Eutheria</taxon>
        <taxon>Euarchontoglires</taxon>
        <taxon>Glires</taxon>
        <taxon>Rodentia</taxon>
        <taxon>Myomorpha</taxon>
        <taxon>Muroidea</taxon>
        <taxon>Muridae</taxon>
        <taxon>Murinae</taxon>
        <taxon>Apodemus</taxon>
    </lineage>
</organism>
<sequence>MTTEKSLVAEAENSQHQQQKEEGEGATNSGQGETQLEEVSQAAAAEGSHQGEQKLKASNGDTPTHEDLTKNKERTSESRGLSRLLSSFLKRPKSQVSEEEGREVESEKEKGEGGQKETELGTSLDEDTILKAPIAAPEPELKTDPSLDLHSLSSIETQPAQEEHREDPDSETKEGEGIEECSGTEVKEDPESRAEREPEASQKPVRRHRNMHCKVSLLDDTVYECVVETWLDSAKEIKKQVRGVPWNFTFNVKFYPPDPAQLTEDITRYYLCLQLRQDIVAGRLPCSFATLALLGSYTIQSELGDYDPELHGVDYVSDFKLAPNQTKELEEKVMELHKSYRCWHMCAVPWMPEEDSGYLKPELDRHGCGPPMSMTPAQADLEFLENAKKLSMYGVDLHKAKDLEGVDIILGVCSSGLLVYKDKLRINRFPWPKVLKISYKRSSFFIKIRPGEQEHYESTIGFKLPSYRAAKKLWKVCVEHHTFFRLTSTDTIPKSKFLALGSKFRYSGRTQAQTRQASALIDRPAPHFERTASKRASRSLDGAAAAESTDRSPRPTSAPAIAQSQVTEGPGAPVKKTPKEAVKVEEKRGEEPSEPAEPEPTEAWKDLDKSQEEIKKHHASISELKKNFMESVPEPRPSEWDKRLSTHSPFRTLNINGQVPTGDGSVNGIRTEEVATVTKGPPTFPASEWECPKQSVVPSQSLMTTPPASPQSFGSGSLSINSKEAEEEQGAAGYLDAEEMPTGPSGECLGVEEQASALSFPVTPASCQLQLGGKKADSSEEPGAAAEILETQIGSLLDSPVGNQFPILIRSFQPPLVKTQTVTISDTANAVKSEIPTKDVPIVHTETKTITYEAAQTEDSNGDLDPGVLLTAQTITSETTSSTTTTQITKTVKGGISETRIEKRIVITGDADIDHDQVLVQAIKEAKEQHPDMSVTKVVVHQETEISEEDCPALSPPVPIQKKPACDKGASLQQTSDFEDCSTPQKTNFIFYSEFIPRDSSRCHKYTLIP</sequence>
<feature type="compositionally biased region" description="Polar residues" evidence="17">
    <location>
        <begin position="26"/>
        <end position="38"/>
    </location>
</feature>
<dbReference type="InterPro" id="IPR000299">
    <property type="entry name" value="FERM_domain"/>
</dbReference>
<evidence type="ECO:0000256" key="8">
    <source>
        <dbReference type="ARBA" id="ARBA00022776"/>
    </source>
</evidence>
<evidence type="ECO:0000256" key="1">
    <source>
        <dbReference type="ARBA" id="ARBA00004123"/>
    </source>
</evidence>
<dbReference type="SMART" id="SM01195">
    <property type="entry name" value="FA"/>
    <property type="match status" value="1"/>
</dbReference>
<keyword evidence="6" id="KW-0597">Phosphoprotein</keyword>
<dbReference type="Pfam" id="PF08736">
    <property type="entry name" value="FA"/>
    <property type="match status" value="1"/>
</dbReference>
<evidence type="ECO:0000256" key="5">
    <source>
        <dbReference type="ARBA" id="ARBA00022490"/>
    </source>
</evidence>
<keyword evidence="4" id="KW-0813">Transport</keyword>
<evidence type="ECO:0000256" key="11">
    <source>
        <dbReference type="ARBA" id="ARBA00023212"/>
    </source>
</evidence>
<feature type="region of interest" description="Disordered" evidence="17">
    <location>
        <begin position="1"/>
        <end position="207"/>
    </location>
</feature>
<dbReference type="InterPro" id="IPR008379">
    <property type="entry name" value="Band_4.1_C"/>
</dbReference>
<dbReference type="InterPro" id="IPR007477">
    <property type="entry name" value="SAB_dom"/>
</dbReference>
<dbReference type="Pfam" id="PF09380">
    <property type="entry name" value="FERM_C"/>
    <property type="match status" value="1"/>
</dbReference>
<evidence type="ECO:0000256" key="13">
    <source>
        <dbReference type="ARBA" id="ARBA00023306"/>
    </source>
</evidence>
<dbReference type="SUPFAM" id="SSF50729">
    <property type="entry name" value="PH domain-like"/>
    <property type="match status" value="1"/>
</dbReference>
<feature type="compositionally biased region" description="Basic and acidic residues" evidence="17">
    <location>
        <begin position="185"/>
        <end position="200"/>
    </location>
</feature>
<evidence type="ECO:0000256" key="6">
    <source>
        <dbReference type="ARBA" id="ARBA00022553"/>
    </source>
</evidence>
<dbReference type="Gene3D" id="1.20.80.10">
    <property type="match status" value="1"/>
</dbReference>
<proteinExistence type="predicted"/>
<evidence type="ECO:0000256" key="3">
    <source>
        <dbReference type="ARBA" id="ARBA00004544"/>
    </source>
</evidence>
<feature type="compositionally biased region" description="Basic and acidic residues" evidence="17">
    <location>
        <begin position="63"/>
        <end position="77"/>
    </location>
</feature>
<dbReference type="InterPro" id="IPR019747">
    <property type="entry name" value="FERM_CS"/>
</dbReference>
<dbReference type="CDD" id="cd13184">
    <property type="entry name" value="FERM_C_4_1_family"/>
    <property type="match status" value="1"/>
</dbReference>
<dbReference type="PRINTS" id="PR00935">
    <property type="entry name" value="BAND41"/>
</dbReference>
<evidence type="ECO:0000256" key="2">
    <source>
        <dbReference type="ARBA" id="ARBA00004245"/>
    </source>
</evidence>
<accession>A0ABQ0EPL5</accession>
<feature type="region of interest" description="Disordered" evidence="17">
    <location>
        <begin position="699"/>
        <end position="730"/>
    </location>
</feature>
<keyword evidence="8" id="KW-0498">Mitosis</keyword>
<evidence type="ECO:0000313" key="19">
    <source>
        <dbReference type="EMBL" id="GAB1289002.1"/>
    </source>
</evidence>
<evidence type="ECO:0000259" key="18">
    <source>
        <dbReference type="PROSITE" id="PS50057"/>
    </source>
</evidence>
<dbReference type="SUPFAM" id="SSF47031">
    <property type="entry name" value="Second domain of FERM"/>
    <property type="match status" value="1"/>
</dbReference>
<dbReference type="InterPro" id="IPR011993">
    <property type="entry name" value="PH-like_dom_sf"/>
</dbReference>
<feature type="compositionally biased region" description="Basic and acidic residues" evidence="17">
    <location>
        <begin position="161"/>
        <end position="176"/>
    </location>
</feature>
<keyword evidence="9" id="KW-0112">Calmodulin-binding</keyword>
<evidence type="ECO:0000256" key="7">
    <source>
        <dbReference type="ARBA" id="ARBA00022618"/>
    </source>
</evidence>
<dbReference type="InterPro" id="IPR019749">
    <property type="entry name" value="Band_41_domain"/>
</dbReference>
<dbReference type="SMART" id="SM00295">
    <property type="entry name" value="B41"/>
    <property type="match status" value="1"/>
</dbReference>
<dbReference type="Proteomes" id="UP001623349">
    <property type="component" value="Unassembled WGS sequence"/>
</dbReference>
<dbReference type="SMART" id="SM01196">
    <property type="entry name" value="FERM_C"/>
    <property type="match status" value="1"/>
</dbReference>
<dbReference type="PROSITE" id="PS50057">
    <property type="entry name" value="FERM_3"/>
    <property type="match status" value="1"/>
</dbReference>
<dbReference type="PROSITE" id="PS00660">
    <property type="entry name" value="FERM_1"/>
    <property type="match status" value="1"/>
</dbReference>
<dbReference type="PIRSF" id="PIRSF002304">
    <property type="entry name" value="Membrane_skeletal_4_1"/>
    <property type="match status" value="1"/>
</dbReference>
<keyword evidence="5" id="KW-0963">Cytoplasm</keyword>
<dbReference type="Pfam" id="PF04382">
    <property type="entry name" value="SAB"/>
    <property type="match status" value="1"/>
</dbReference>
<dbReference type="InterPro" id="IPR035963">
    <property type="entry name" value="FERM_2"/>
</dbReference>
<feature type="region of interest" description="Disordered" evidence="17">
    <location>
        <begin position="514"/>
        <end position="603"/>
    </location>
</feature>
<keyword evidence="10" id="KW-0009">Actin-binding</keyword>
<keyword evidence="12" id="KW-0539">Nucleus</keyword>
<dbReference type="InterPro" id="IPR018980">
    <property type="entry name" value="FERM_PH-like_C"/>
</dbReference>
<dbReference type="Gene3D" id="2.30.29.30">
    <property type="entry name" value="Pleckstrin-homology domain (PH domain)/Phosphotyrosine-binding domain (PTB)"/>
    <property type="match status" value="1"/>
</dbReference>
<comment type="subcellular location">
    <subcellularLocation>
        <location evidence="3">Cytoplasm</location>
        <location evidence="3">Cell cortex</location>
    </subcellularLocation>
    <subcellularLocation>
        <location evidence="2">Cytoplasm</location>
        <location evidence="2">Cytoskeleton</location>
    </subcellularLocation>
    <subcellularLocation>
        <location evidence="1">Nucleus</location>
    </subcellularLocation>
</comment>
<dbReference type="Pfam" id="PF05902">
    <property type="entry name" value="4_1_CTD"/>
    <property type="match status" value="1"/>
</dbReference>
<gene>
    <name evidence="19" type="ORF">APTSU1_000423200</name>
</gene>
<dbReference type="PANTHER" id="PTHR23280:SF12">
    <property type="entry name" value="PROTEIN 4.1"/>
    <property type="match status" value="1"/>
</dbReference>
<feature type="compositionally biased region" description="Polar residues" evidence="17">
    <location>
        <begin position="699"/>
        <end position="722"/>
    </location>
</feature>
<evidence type="ECO:0000256" key="17">
    <source>
        <dbReference type="SAM" id="MobiDB-lite"/>
    </source>
</evidence>